<dbReference type="InterPro" id="IPR018108">
    <property type="entry name" value="MCP_transmembrane"/>
</dbReference>
<dbReference type="Proteomes" id="UP000663882">
    <property type="component" value="Unassembled WGS sequence"/>
</dbReference>
<evidence type="ECO:0000256" key="7">
    <source>
        <dbReference type="ARBA" id="ARBA00023128"/>
    </source>
</evidence>
<dbReference type="PANTHER" id="PTHR10780">
    <property type="entry name" value="MITOCHONDRIAL CARRIER HOMOLOG"/>
    <property type="match status" value="1"/>
</dbReference>
<dbReference type="GO" id="GO:0005741">
    <property type="term" value="C:mitochondrial outer membrane"/>
    <property type="evidence" value="ECO:0007669"/>
    <property type="project" value="UniProtKB-SubCell"/>
</dbReference>
<evidence type="ECO:0000256" key="2">
    <source>
        <dbReference type="ARBA" id="ARBA00006375"/>
    </source>
</evidence>
<evidence type="ECO:0000256" key="1">
    <source>
        <dbReference type="ARBA" id="ARBA00004374"/>
    </source>
</evidence>
<dbReference type="OrthoDB" id="10253709at2759"/>
<dbReference type="Pfam" id="PF00153">
    <property type="entry name" value="Mito_carr"/>
    <property type="match status" value="2"/>
</dbReference>
<organism evidence="11 14">
    <name type="scientific">Rotaria sordida</name>
    <dbReference type="NCBI Taxonomy" id="392033"/>
    <lineage>
        <taxon>Eukaryota</taxon>
        <taxon>Metazoa</taxon>
        <taxon>Spiralia</taxon>
        <taxon>Gnathifera</taxon>
        <taxon>Rotifera</taxon>
        <taxon>Eurotatoria</taxon>
        <taxon>Bdelloidea</taxon>
        <taxon>Philodinida</taxon>
        <taxon>Philodinidae</taxon>
        <taxon>Rotaria</taxon>
    </lineage>
</organism>
<evidence type="ECO:0000313" key="14">
    <source>
        <dbReference type="Proteomes" id="UP000663882"/>
    </source>
</evidence>
<keyword evidence="7" id="KW-0496">Mitochondrion</keyword>
<gene>
    <name evidence="12" type="ORF">FNK824_LOCUS10021</name>
    <name evidence="13" type="ORF">OTI717_LOCUS17133</name>
    <name evidence="11" type="ORF">RFH988_LOCUS8547</name>
    <name evidence="10" type="ORF">SEV965_LOCUS4090</name>
</gene>
<name>A0A813Z0C8_9BILA</name>
<evidence type="ECO:0000256" key="3">
    <source>
        <dbReference type="ARBA" id="ARBA00022692"/>
    </source>
</evidence>
<comment type="subcellular location">
    <subcellularLocation>
        <location evidence="1">Mitochondrion outer membrane</location>
        <topology evidence="1">Multi-pass membrane protein</topology>
    </subcellularLocation>
</comment>
<dbReference type="PANTHER" id="PTHR10780:SF18">
    <property type="entry name" value="LD43650P"/>
    <property type="match status" value="1"/>
</dbReference>
<feature type="compositionally biased region" description="Low complexity" evidence="9">
    <location>
        <begin position="1"/>
        <end position="10"/>
    </location>
</feature>
<evidence type="ECO:0000313" key="11">
    <source>
        <dbReference type="EMBL" id="CAF0892295.1"/>
    </source>
</evidence>
<evidence type="ECO:0000313" key="13">
    <source>
        <dbReference type="EMBL" id="CAF3779979.1"/>
    </source>
</evidence>
<keyword evidence="6" id="KW-1133">Transmembrane helix</keyword>
<dbReference type="AlphaFoldDB" id="A0A813Z0C8"/>
<comment type="caution">
    <text evidence="11">The sequence shown here is derived from an EMBL/GenBank/DDBJ whole genome shotgun (WGS) entry which is preliminary data.</text>
</comment>
<evidence type="ECO:0000313" key="10">
    <source>
        <dbReference type="EMBL" id="CAF0870444.1"/>
    </source>
</evidence>
<evidence type="ECO:0000256" key="5">
    <source>
        <dbReference type="ARBA" id="ARBA00022787"/>
    </source>
</evidence>
<dbReference type="EMBL" id="CAJOAX010002228">
    <property type="protein sequence ID" value="CAF3779979.1"/>
    <property type="molecule type" value="Genomic_DNA"/>
</dbReference>
<feature type="compositionally biased region" description="Polar residues" evidence="9">
    <location>
        <begin position="17"/>
        <end position="37"/>
    </location>
</feature>
<evidence type="ECO:0000256" key="8">
    <source>
        <dbReference type="ARBA" id="ARBA00023136"/>
    </source>
</evidence>
<comment type="similarity">
    <text evidence="2">Belongs to the mitochondrial carrier (TC 2.A.29) family.</text>
</comment>
<protein>
    <submittedName>
        <fullName evidence="11">Uncharacterized protein</fullName>
    </submittedName>
</protein>
<keyword evidence="3" id="KW-0812">Transmembrane</keyword>
<dbReference type="EMBL" id="CAJOBE010001096">
    <property type="protein sequence ID" value="CAF3714054.1"/>
    <property type="molecule type" value="Genomic_DNA"/>
</dbReference>
<evidence type="ECO:0000256" key="9">
    <source>
        <dbReference type="SAM" id="MobiDB-lite"/>
    </source>
</evidence>
<reference evidence="11" key="1">
    <citation type="submission" date="2021-02" db="EMBL/GenBank/DDBJ databases">
        <authorList>
            <person name="Nowell W R."/>
        </authorList>
    </citation>
    <scope>NUCLEOTIDE SEQUENCE</scope>
</reference>
<feature type="region of interest" description="Disordered" evidence="9">
    <location>
        <begin position="1"/>
        <end position="37"/>
    </location>
</feature>
<dbReference type="InterPro" id="IPR023395">
    <property type="entry name" value="MCP_dom_sf"/>
</dbReference>
<accession>A0A813Z0C8</accession>
<evidence type="ECO:0000313" key="12">
    <source>
        <dbReference type="EMBL" id="CAF3714054.1"/>
    </source>
</evidence>
<evidence type="ECO:0000256" key="6">
    <source>
        <dbReference type="ARBA" id="ARBA00022989"/>
    </source>
</evidence>
<keyword evidence="8" id="KW-0472">Membrane</keyword>
<dbReference type="Proteomes" id="UP000663823">
    <property type="component" value="Unassembled WGS sequence"/>
</dbReference>
<dbReference type="SUPFAM" id="SSF103506">
    <property type="entry name" value="Mitochondrial carrier"/>
    <property type="match status" value="1"/>
</dbReference>
<keyword evidence="5" id="KW-1000">Mitochondrion outer membrane</keyword>
<keyword evidence="4" id="KW-0677">Repeat</keyword>
<sequence length="365" mass="40699">MATFSSVSSTKPDDSSLDNNQNVDNVHSTLPASNLNSSERIVTPMQPIVQPRTATQQQPTGGFSSRSISANPTFTALKGTTIQLALGHPLAYVRVLMQMGYEPLPAYRGKTLFGKEAVFYPNVFRYLKYVYNADGFVGLYRGFGCSLLSKVVCWYTTTKIDELLGPVESRVPNDQANAPWNKCVQKTLREVQTQSWGIFISHPFQVMAIRCMGQFIGREKAYSSINIFQNFKEIYDRQGIGGFFVGLIPRWLLEISTIIITNVLIHILRTHLLPQNEMISLYEYIATFIAQTMTYPLSVVTTVTAINRSGLRAGMLPMTPVFANWHDAYSYLKNTEQLKRGSSLFNRAVLGTNGLPTPGTPIPNA</sequence>
<dbReference type="EMBL" id="CAJNOO010000291">
    <property type="protein sequence ID" value="CAF0892295.1"/>
    <property type="molecule type" value="Genomic_DNA"/>
</dbReference>
<dbReference type="Proteomes" id="UP000663889">
    <property type="component" value="Unassembled WGS sequence"/>
</dbReference>
<dbReference type="Gene3D" id="1.50.40.10">
    <property type="entry name" value="Mitochondrial carrier domain"/>
    <property type="match status" value="1"/>
</dbReference>
<dbReference type="EMBL" id="CAJNOU010000111">
    <property type="protein sequence ID" value="CAF0870444.1"/>
    <property type="molecule type" value="Genomic_DNA"/>
</dbReference>
<proteinExistence type="inferred from homology"/>
<evidence type="ECO:0000256" key="4">
    <source>
        <dbReference type="ARBA" id="ARBA00022737"/>
    </source>
</evidence>
<dbReference type="Proteomes" id="UP000663874">
    <property type="component" value="Unassembled WGS sequence"/>
</dbReference>